<feature type="signal peptide" evidence="1">
    <location>
        <begin position="1"/>
        <end position="31"/>
    </location>
</feature>
<dbReference type="PROSITE" id="PS51318">
    <property type="entry name" value="TAT"/>
    <property type="match status" value="1"/>
</dbReference>
<feature type="chain" id="PRO_5021218507" evidence="1">
    <location>
        <begin position="32"/>
        <end position="163"/>
    </location>
</feature>
<gene>
    <name evidence="2" type="ORF">E4K66_03635</name>
</gene>
<name>A0A4Y9LHH9_9BRAD</name>
<dbReference type="EMBL" id="SPQU01000002">
    <property type="protein sequence ID" value="TFV41433.1"/>
    <property type="molecule type" value="Genomic_DNA"/>
</dbReference>
<evidence type="ECO:0000313" key="2">
    <source>
        <dbReference type="EMBL" id="TFV41433.1"/>
    </source>
</evidence>
<evidence type="ECO:0000256" key="1">
    <source>
        <dbReference type="SAM" id="SignalP"/>
    </source>
</evidence>
<dbReference type="Pfam" id="PF04214">
    <property type="entry name" value="DUF411"/>
    <property type="match status" value="1"/>
</dbReference>
<reference evidence="2 3" key="1">
    <citation type="submission" date="2019-03" db="EMBL/GenBank/DDBJ databases">
        <title>Bradyrhizobium strains diversity isolated from Chamaecrista fasciculata.</title>
        <authorList>
            <person name="Urquiaga M.C.O."/>
            <person name="Hungria M."/>
            <person name="Delamuta J.R.M."/>
        </authorList>
    </citation>
    <scope>NUCLEOTIDE SEQUENCE [LARGE SCALE GENOMIC DNA]</scope>
    <source>
        <strain evidence="2 3">CNPSo 3424</strain>
    </source>
</reference>
<evidence type="ECO:0000313" key="3">
    <source>
        <dbReference type="Proteomes" id="UP000298225"/>
    </source>
</evidence>
<dbReference type="OrthoDB" id="14727at2"/>
<keyword evidence="1" id="KW-0732">Signal</keyword>
<dbReference type="InterPro" id="IPR007332">
    <property type="entry name" value="DUF411"/>
</dbReference>
<proteinExistence type="predicted"/>
<protein>
    <submittedName>
        <fullName evidence="2">DUF411 domain-containing protein</fullName>
    </submittedName>
</protein>
<organism evidence="2 3">
    <name type="scientific">Bradyrhizobium frederickii</name>
    <dbReference type="NCBI Taxonomy" id="2560054"/>
    <lineage>
        <taxon>Bacteria</taxon>
        <taxon>Pseudomonadati</taxon>
        <taxon>Pseudomonadota</taxon>
        <taxon>Alphaproteobacteria</taxon>
        <taxon>Hyphomicrobiales</taxon>
        <taxon>Nitrobacteraceae</taxon>
        <taxon>Bradyrhizobium</taxon>
    </lineage>
</organism>
<accession>A0A4Y9LHH9</accession>
<dbReference type="RefSeq" id="WP_126256197.1">
    <property type="nucleotide sequence ID" value="NZ_SPQU01000002.1"/>
</dbReference>
<keyword evidence="3" id="KW-1185">Reference proteome</keyword>
<dbReference type="Proteomes" id="UP000298225">
    <property type="component" value="Unassembled WGS sequence"/>
</dbReference>
<sequence>MRERGHVMTRRSLAGLMAAAVAAVLARPAVAAQAQEATITVHRDPSCGCCAGWVQHLRDAGFVVQVEETADLDAVRNRLGIPSDLAACHTAEVAGYLIEGHVPAAAVRRLLSERPIAKGLAVPGMPVGSPGMEGGKPEPYTVVLFGADGQRPFMRFIGSQVIG</sequence>
<dbReference type="AlphaFoldDB" id="A0A4Y9LHH9"/>
<comment type="caution">
    <text evidence="2">The sequence shown here is derived from an EMBL/GenBank/DDBJ whole genome shotgun (WGS) entry which is preliminary data.</text>
</comment>
<dbReference type="InterPro" id="IPR006311">
    <property type="entry name" value="TAT_signal"/>
</dbReference>